<gene>
    <name evidence="2" type="ORF">LTR09_007455</name>
</gene>
<keyword evidence="3" id="KW-1185">Reference proteome</keyword>
<feature type="region of interest" description="Disordered" evidence="1">
    <location>
        <begin position="95"/>
        <end position="117"/>
    </location>
</feature>
<evidence type="ECO:0000313" key="2">
    <source>
        <dbReference type="EMBL" id="KAK3051432.1"/>
    </source>
</evidence>
<evidence type="ECO:0000313" key="3">
    <source>
        <dbReference type="Proteomes" id="UP001271007"/>
    </source>
</evidence>
<protein>
    <submittedName>
        <fullName evidence="2">Uncharacterized protein</fullName>
    </submittedName>
</protein>
<reference evidence="2" key="1">
    <citation type="submission" date="2023-04" db="EMBL/GenBank/DDBJ databases">
        <title>Black Yeasts Isolated from many extreme environments.</title>
        <authorList>
            <person name="Coleine C."/>
            <person name="Stajich J.E."/>
            <person name="Selbmann L."/>
        </authorList>
    </citation>
    <scope>NUCLEOTIDE SEQUENCE</scope>
    <source>
        <strain evidence="2">CCFEE 5312</strain>
    </source>
</reference>
<dbReference type="AlphaFoldDB" id="A0AAJ0GB18"/>
<sequence>MFAGVLRGSGLGGIDPEEERDPPPQTTKVEIPQETHVEQSFWNDDSPPPALDELFSKIVRPVDLSDAHIATLNISILPSCSISDLVPLAADGTSYLPSAEPEPTPDKASYSDAVKSDADEFRKRKDLDERLAELAMDNDSVFRTINKTTKGPDRPPRLAYMRKFFEGLENMSRYWDCSLDCYYDSAPQDCRQHSPKRQRLDNDPHGHDSMIDTTGTGLPAFVLATDDRVHGKSLDEAAPKEPIARSEFRTKAEIRRIVDDFLRSIEGSTIQPVPKYKGRRNSTGYLMPDNIRSDTVQGFVEGVAWPFQSTLSTPRTMPRVCFNKLNLPIRQSAGVYRVPLERSKARKGWVEGPVLGIQTRPEVNFNQTSPKAESNARRLDLLRELGALLQLAQDRHKEGKEEVKPGEGKWWTSKVRWGGGTGVQVYQDEDENIDVLQAAEELSEPTTDRVGSKDRELRSPKMPTSMRKILRYGKSQWDPKTEYKAIGKQPGSPYDKVFLVSSLFHHVAILKLTVHSAYLDYLESSTLPSPLPEDREWCRPKMERSRWYDLFEKDDRLELFRGLWGIMTYLTREFAQETKSDPDAL</sequence>
<dbReference type="EMBL" id="JAWDJX010000026">
    <property type="protein sequence ID" value="KAK3051432.1"/>
    <property type="molecule type" value="Genomic_DNA"/>
</dbReference>
<feature type="region of interest" description="Disordered" evidence="1">
    <location>
        <begin position="1"/>
        <end position="46"/>
    </location>
</feature>
<organism evidence="2 3">
    <name type="scientific">Extremus antarcticus</name>
    <dbReference type="NCBI Taxonomy" id="702011"/>
    <lineage>
        <taxon>Eukaryota</taxon>
        <taxon>Fungi</taxon>
        <taxon>Dikarya</taxon>
        <taxon>Ascomycota</taxon>
        <taxon>Pezizomycotina</taxon>
        <taxon>Dothideomycetes</taxon>
        <taxon>Dothideomycetidae</taxon>
        <taxon>Mycosphaerellales</taxon>
        <taxon>Extremaceae</taxon>
        <taxon>Extremus</taxon>
    </lineage>
</organism>
<evidence type="ECO:0000256" key="1">
    <source>
        <dbReference type="SAM" id="MobiDB-lite"/>
    </source>
</evidence>
<accession>A0AAJ0GB18</accession>
<comment type="caution">
    <text evidence="2">The sequence shown here is derived from an EMBL/GenBank/DDBJ whole genome shotgun (WGS) entry which is preliminary data.</text>
</comment>
<name>A0AAJ0GB18_9PEZI</name>
<proteinExistence type="predicted"/>
<dbReference type="Proteomes" id="UP001271007">
    <property type="component" value="Unassembled WGS sequence"/>
</dbReference>